<dbReference type="Proteomes" id="UP000824260">
    <property type="component" value="Unassembled WGS sequence"/>
</dbReference>
<dbReference type="PANTHER" id="PTHR32039">
    <property type="entry name" value="MAGNESIUM-CHELATASE SUBUNIT CHLI"/>
    <property type="match status" value="1"/>
</dbReference>
<gene>
    <name evidence="2" type="ORF">IAA52_12555</name>
</gene>
<evidence type="ECO:0000313" key="3">
    <source>
        <dbReference type="Proteomes" id="UP000824260"/>
    </source>
</evidence>
<name>A0A9D1CYU8_9FIRM</name>
<proteinExistence type="predicted"/>
<sequence length="301" mass="31615">MLASVLSLGLAGIEGFVVTTEVNLAPGMPAFDIVGLPDAAVRESRERVRAALRNCHFSFPAERLTVNLAPADLKKEGPAFDLPIALGVLACAGAVNPDALRETAALGELSLEGAVRPVRGVLPMVISALEAGVKRVMLPEKNLNEVRCIEGIEILGVSHLREAVAHFTGEKPIAPIVPVAYAQLLSTREHNVDFRHVRGQRSAKRALEIAAAGGHNVLMIGPPGSGKTLMARCLPTILPDMTFQEALEVTRIHSVAGCVPESGLLTERPFRSPHHTASHAALVGGGASALPGEISKAHNGV</sequence>
<keyword evidence="2" id="KW-0547">Nucleotide-binding</keyword>
<feature type="domain" description="Magnesium chelatase ChlI-like catalytic" evidence="1">
    <location>
        <begin position="193"/>
        <end position="301"/>
    </location>
</feature>
<dbReference type="Gene3D" id="3.40.50.300">
    <property type="entry name" value="P-loop containing nucleotide triphosphate hydrolases"/>
    <property type="match status" value="1"/>
</dbReference>
<organism evidence="2 3">
    <name type="scientific">Candidatus Pullichristensenella stercorigallinarum</name>
    <dbReference type="NCBI Taxonomy" id="2840909"/>
    <lineage>
        <taxon>Bacteria</taxon>
        <taxon>Bacillati</taxon>
        <taxon>Bacillota</taxon>
        <taxon>Clostridia</taxon>
        <taxon>Candidatus Pullichristensenella</taxon>
    </lineage>
</organism>
<dbReference type="EMBL" id="DVFZ01000117">
    <property type="protein sequence ID" value="HIQ83915.1"/>
    <property type="molecule type" value="Genomic_DNA"/>
</dbReference>
<dbReference type="PANTHER" id="PTHR32039:SF7">
    <property type="entry name" value="COMPETENCE PROTEIN COMM"/>
    <property type="match status" value="1"/>
</dbReference>
<evidence type="ECO:0000259" key="1">
    <source>
        <dbReference type="Pfam" id="PF01078"/>
    </source>
</evidence>
<reference evidence="2" key="1">
    <citation type="submission" date="2020-10" db="EMBL/GenBank/DDBJ databases">
        <authorList>
            <person name="Gilroy R."/>
        </authorList>
    </citation>
    <scope>NUCLEOTIDE SEQUENCE</scope>
    <source>
        <strain evidence="2">ChiSjej6B24-2974</strain>
    </source>
</reference>
<dbReference type="Pfam" id="PF13541">
    <property type="entry name" value="ChlI"/>
    <property type="match status" value="1"/>
</dbReference>
<dbReference type="InterPro" id="IPR000523">
    <property type="entry name" value="Mg_chelatse_chII-like_cat_dom"/>
</dbReference>
<dbReference type="GO" id="GO:0005524">
    <property type="term" value="F:ATP binding"/>
    <property type="evidence" value="ECO:0007669"/>
    <property type="project" value="UniProtKB-KW"/>
</dbReference>
<dbReference type="AlphaFoldDB" id="A0A9D1CYU8"/>
<protein>
    <submittedName>
        <fullName evidence="2">ATP-binding protein</fullName>
    </submittedName>
</protein>
<reference evidence="2" key="2">
    <citation type="journal article" date="2021" name="PeerJ">
        <title>Extensive microbial diversity within the chicken gut microbiome revealed by metagenomics and culture.</title>
        <authorList>
            <person name="Gilroy R."/>
            <person name="Ravi A."/>
            <person name="Getino M."/>
            <person name="Pursley I."/>
            <person name="Horton D.L."/>
            <person name="Alikhan N.F."/>
            <person name="Baker D."/>
            <person name="Gharbi K."/>
            <person name="Hall N."/>
            <person name="Watson M."/>
            <person name="Adriaenssens E.M."/>
            <person name="Foster-Nyarko E."/>
            <person name="Jarju S."/>
            <person name="Secka A."/>
            <person name="Antonio M."/>
            <person name="Oren A."/>
            <person name="Chaudhuri R.R."/>
            <person name="La Ragione R."/>
            <person name="Hildebrand F."/>
            <person name="Pallen M.J."/>
        </authorList>
    </citation>
    <scope>NUCLEOTIDE SEQUENCE</scope>
    <source>
        <strain evidence="2">ChiSjej6B24-2974</strain>
    </source>
</reference>
<keyword evidence="2" id="KW-0067">ATP-binding</keyword>
<dbReference type="InterPro" id="IPR020568">
    <property type="entry name" value="Ribosomal_Su5_D2-typ_SF"/>
</dbReference>
<dbReference type="InterPro" id="IPR014721">
    <property type="entry name" value="Ribsml_uS5_D2-typ_fold_subgr"/>
</dbReference>
<dbReference type="Pfam" id="PF01078">
    <property type="entry name" value="Mg_chelatase"/>
    <property type="match status" value="1"/>
</dbReference>
<dbReference type="SUPFAM" id="SSF54211">
    <property type="entry name" value="Ribosomal protein S5 domain 2-like"/>
    <property type="match status" value="1"/>
</dbReference>
<dbReference type="InterPro" id="IPR027417">
    <property type="entry name" value="P-loop_NTPase"/>
</dbReference>
<comment type="caution">
    <text evidence="2">The sequence shown here is derived from an EMBL/GenBank/DDBJ whole genome shotgun (WGS) entry which is preliminary data.</text>
</comment>
<evidence type="ECO:0000313" key="2">
    <source>
        <dbReference type="EMBL" id="HIQ83915.1"/>
    </source>
</evidence>
<dbReference type="InterPro" id="IPR045006">
    <property type="entry name" value="CHLI-like"/>
</dbReference>
<dbReference type="SUPFAM" id="SSF52540">
    <property type="entry name" value="P-loop containing nucleoside triphosphate hydrolases"/>
    <property type="match status" value="1"/>
</dbReference>
<accession>A0A9D1CYU8</accession>
<dbReference type="Gene3D" id="3.30.230.10">
    <property type="match status" value="1"/>
</dbReference>